<dbReference type="EMBL" id="AWXU01000076">
    <property type="protein sequence ID" value="KFN46299.1"/>
    <property type="molecule type" value="Genomic_DNA"/>
</dbReference>
<keyword evidence="3" id="KW-1185">Reference proteome</keyword>
<name>A0A091B608_9GAMM</name>
<dbReference type="OrthoDB" id="9814037at2"/>
<dbReference type="AlphaFoldDB" id="A0A091B608"/>
<dbReference type="RefSeq" id="WP_043798441.1">
    <property type="nucleotide sequence ID" value="NZ_AUFF01000001.1"/>
</dbReference>
<protein>
    <recommendedName>
        <fullName evidence="1">Transcription factor zinc-finger domain-containing protein</fullName>
    </recommendedName>
</protein>
<sequence length="126" mass="13808">MKCPKCSADMGKVRFEGVEVDRCSGCHGIWFDMLEHEDLKAIAGSEAIDTGDVAQGRSNDATRRIRCPVCDQPMIAMVVAGQPHIAYEACTVCYGIYFDAGEFRDFREETFAEAWRAIFGGGKSAG</sequence>
<dbReference type="eggNOG" id="COG3809">
    <property type="taxonomic scope" value="Bacteria"/>
</dbReference>
<accession>A0A091B608</accession>
<dbReference type="Pfam" id="PF13453">
    <property type="entry name" value="Zn_ribbon_TFIIB"/>
    <property type="match status" value="2"/>
</dbReference>
<evidence type="ECO:0000313" key="2">
    <source>
        <dbReference type="EMBL" id="KFN46299.1"/>
    </source>
</evidence>
<organism evidence="2 3">
    <name type="scientific">Arenimonas composti TR7-09 = DSM 18010</name>
    <dbReference type="NCBI Taxonomy" id="1121013"/>
    <lineage>
        <taxon>Bacteria</taxon>
        <taxon>Pseudomonadati</taxon>
        <taxon>Pseudomonadota</taxon>
        <taxon>Gammaproteobacteria</taxon>
        <taxon>Lysobacterales</taxon>
        <taxon>Lysobacteraceae</taxon>
        <taxon>Arenimonas</taxon>
    </lineage>
</organism>
<dbReference type="STRING" id="1121013.GCA_000426365_00552"/>
<proteinExistence type="predicted"/>
<evidence type="ECO:0000313" key="3">
    <source>
        <dbReference type="Proteomes" id="UP000029391"/>
    </source>
</evidence>
<reference evidence="2 3" key="1">
    <citation type="submission" date="2013-09" db="EMBL/GenBank/DDBJ databases">
        <title>Genome sequencing of Arenimonas composti.</title>
        <authorList>
            <person name="Chen F."/>
            <person name="Wang G."/>
        </authorList>
    </citation>
    <scope>NUCLEOTIDE SEQUENCE [LARGE SCALE GENOMIC DNA]</scope>
    <source>
        <strain evidence="2 3">TR7-09</strain>
    </source>
</reference>
<dbReference type="InterPro" id="IPR027392">
    <property type="entry name" value="TF_Znf"/>
</dbReference>
<feature type="domain" description="Transcription factor zinc-finger" evidence="1">
    <location>
        <begin position="2"/>
        <end position="41"/>
    </location>
</feature>
<feature type="domain" description="Transcription factor zinc-finger" evidence="1">
    <location>
        <begin position="66"/>
        <end position="104"/>
    </location>
</feature>
<dbReference type="Proteomes" id="UP000029391">
    <property type="component" value="Unassembled WGS sequence"/>
</dbReference>
<comment type="caution">
    <text evidence="2">The sequence shown here is derived from an EMBL/GenBank/DDBJ whole genome shotgun (WGS) entry which is preliminary data.</text>
</comment>
<evidence type="ECO:0000259" key="1">
    <source>
        <dbReference type="Pfam" id="PF13453"/>
    </source>
</evidence>
<gene>
    <name evidence="2" type="ORF">P873_01970</name>
</gene>